<gene>
    <name evidence="1" type="ORF">T4B_7700</name>
</gene>
<evidence type="ECO:0000313" key="2">
    <source>
        <dbReference type="Proteomes" id="UP000054805"/>
    </source>
</evidence>
<protein>
    <submittedName>
        <fullName evidence="1">Uncharacterized protein</fullName>
    </submittedName>
</protein>
<name>A0A0V1GM20_TRIPS</name>
<organism evidence="1 2">
    <name type="scientific">Trichinella pseudospiralis</name>
    <name type="common">Parasitic roundworm</name>
    <dbReference type="NCBI Taxonomy" id="6337"/>
    <lineage>
        <taxon>Eukaryota</taxon>
        <taxon>Metazoa</taxon>
        <taxon>Ecdysozoa</taxon>
        <taxon>Nematoda</taxon>
        <taxon>Enoplea</taxon>
        <taxon>Dorylaimia</taxon>
        <taxon>Trichinellida</taxon>
        <taxon>Trichinellidae</taxon>
        <taxon>Trichinella</taxon>
    </lineage>
</organism>
<accession>A0A0V1GM20</accession>
<sequence length="40" mass="4444">MNDHYISLSCICDNLSPPAKLWVSVRRIMSNKDGNGDPVP</sequence>
<dbReference type="Proteomes" id="UP000054805">
    <property type="component" value="Unassembled WGS sequence"/>
</dbReference>
<evidence type="ECO:0000313" key="1">
    <source>
        <dbReference type="EMBL" id="KRY99263.1"/>
    </source>
</evidence>
<comment type="caution">
    <text evidence="1">The sequence shown here is derived from an EMBL/GenBank/DDBJ whole genome shotgun (WGS) entry which is preliminary data.</text>
</comment>
<dbReference type="AlphaFoldDB" id="A0A0V1GM20"/>
<reference evidence="1 2" key="1">
    <citation type="submission" date="2015-01" db="EMBL/GenBank/DDBJ databases">
        <title>Evolution of Trichinella species and genotypes.</title>
        <authorList>
            <person name="Korhonen P.K."/>
            <person name="Edoardo P."/>
            <person name="Giuseppe L.R."/>
            <person name="Gasser R.B."/>
        </authorList>
    </citation>
    <scope>NUCLEOTIDE SEQUENCE [LARGE SCALE GENOMIC DNA]</scope>
    <source>
        <strain evidence="1">ISS588</strain>
    </source>
</reference>
<proteinExistence type="predicted"/>
<dbReference type="EMBL" id="JYDS01001279">
    <property type="protein sequence ID" value="KRY99263.1"/>
    <property type="molecule type" value="Genomic_DNA"/>
</dbReference>
<keyword evidence="2" id="KW-1185">Reference proteome</keyword>